<dbReference type="EMBL" id="BPLR01004763">
    <property type="protein sequence ID" value="GIX97283.1"/>
    <property type="molecule type" value="Genomic_DNA"/>
</dbReference>
<reference evidence="1 2" key="1">
    <citation type="submission" date="2021-06" db="EMBL/GenBank/DDBJ databases">
        <title>Caerostris extrusa draft genome.</title>
        <authorList>
            <person name="Kono N."/>
            <person name="Arakawa K."/>
        </authorList>
    </citation>
    <scope>NUCLEOTIDE SEQUENCE [LARGE SCALE GENOMIC DNA]</scope>
</reference>
<dbReference type="Proteomes" id="UP001054945">
    <property type="component" value="Unassembled WGS sequence"/>
</dbReference>
<keyword evidence="2" id="KW-1185">Reference proteome</keyword>
<accession>A0AAV4PLV3</accession>
<protein>
    <submittedName>
        <fullName evidence="1">Uncharacterized protein</fullName>
    </submittedName>
</protein>
<organism evidence="1 2">
    <name type="scientific">Caerostris extrusa</name>
    <name type="common">Bark spider</name>
    <name type="synonym">Caerostris bankana</name>
    <dbReference type="NCBI Taxonomy" id="172846"/>
    <lineage>
        <taxon>Eukaryota</taxon>
        <taxon>Metazoa</taxon>
        <taxon>Ecdysozoa</taxon>
        <taxon>Arthropoda</taxon>
        <taxon>Chelicerata</taxon>
        <taxon>Arachnida</taxon>
        <taxon>Araneae</taxon>
        <taxon>Araneomorphae</taxon>
        <taxon>Entelegynae</taxon>
        <taxon>Araneoidea</taxon>
        <taxon>Araneidae</taxon>
        <taxon>Caerostris</taxon>
    </lineage>
</organism>
<comment type="caution">
    <text evidence="1">The sequence shown here is derived from an EMBL/GenBank/DDBJ whole genome shotgun (WGS) entry which is preliminary data.</text>
</comment>
<evidence type="ECO:0000313" key="2">
    <source>
        <dbReference type="Proteomes" id="UP001054945"/>
    </source>
</evidence>
<proteinExistence type="predicted"/>
<sequence>MHSHVRCMIDFHRYVLRMVERPVLLSRVLSFASWEVLKSSSSGTNDTLDMYDADYSGEFGELSAGSLTTNSQSQPFNYASMKIFTVS</sequence>
<name>A0AAV4PLV3_CAEEX</name>
<dbReference type="AlphaFoldDB" id="A0AAV4PLV3"/>
<evidence type="ECO:0000313" key="1">
    <source>
        <dbReference type="EMBL" id="GIX97283.1"/>
    </source>
</evidence>
<gene>
    <name evidence="1" type="ORF">CEXT_617771</name>
</gene>